<dbReference type="GO" id="GO:0015074">
    <property type="term" value="P:DNA integration"/>
    <property type="evidence" value="ECO:0007669"/>
    <property type="project" value="InterPro"/>
</dbReference>
<dbReference type="PROSITE" id="PS51898">
    <property type="entry name" value="TYR_RECOMBINASE"/>
    <property type="match status" value="1"/>
</dbReference>
<dbReference type="NCBIfam" id="TIGR00638">
    <property type="entry name" value="Mop"/>
    <property type="match status" value="1"/>
</dbReference>
<dbReference type="Gene3D" id="1.10.443.10">
    <property type="entry name" value="Intergrase catalytic core"/>
    <property type="match status" value="1"/>
</dbReference>
<accession>A0A846QJX2</accession>
<dbReference type="InterPro" id="IPR011010">
    <property type="entry name" value="DNA_brk_join_enz"/>
</dbReference>
<dbReference type="SUPFAM" id="SSF50331">
    <property type="entry name" value="MOP-like"/>
    <property type="match status" value="2"/>
</dbReference>
<evidence type="ECO:0000259" key="4">
    <source>
        <dbReference type="PROSITE" id="PS51866"/>
    </source>
</evidence>
<evidence type="ECO:0000256" key="1">
    <source>
        <dbReference type="ARBA" id="ARBA00022505"/>
    </source>
</evidence>
<dbReference type="RefSeq" id="WP_245168042.1">
    <property type="nucleotide sequence ID" value="NZ_JAATJA010000001.1"/>
</dbReference>
<dbReference type="GO" id="GO:0003677">
    <property type="term" value="F:DNA binding"/>
    <property type="evidence" value="ECO:0007669"/>
    <property type="project" value="InterPro"/>
</dbReference>
<dbReference type="InterPro" id="IPR013762">
    <property type="entry name" value="Integrase-like_cat_sf"/>
</dbReference>
<dbReference type="AlphaFoldDB" id="A0A846QJX2"/>
<evidence type="ECO:0000256" key="3">
    <source>
        <dbReference type="PROSITE-ProRule" id="PRU01213"/>
    </source>
</evidence>
<evidence type="ECO:0000313" key="7">
    <source>
        <dbReference type="Proteomes" id="UP000580856"/>
    </source>
</evidence>
<dbReference type="EMBL" id="JAATJA010000001">
    <property type="protein sequence ID" value="NJB66473.1"/>
    <property type="molecule type" value="Genomic_DNA"/>
</dbReference>
<dbReference type="InterPro" id="IPR002104">
    <property type="entry name" value="Integrase_catalytic"/>
</dbReference>
<dbReference type="InterPro" id="IPR004606">
    <property type="entry name" value="Mop_domain"/>
</dbReference>
<feature type="domain" description="Mop" evidence="4">
    <location>
        <begin position="222"/>
        <end position="288"/>
    </location>
</feature>
<dbReference type="PROSITE" id="PS51866">
    <property type="entry name" value="MOP"/>
    <property type="match status" value="1"/>
</dbReference>
<evidence type="ECO:0000259" key="5">
    <source>
        <dbReference type="PROSITE" id="PS51898"/>
    </source>
</evidence>
<sequence length="357" mass="38575">MTSDEMTHARLSEGGGGRLAPCDVFEVPQDVRYLDAEALERLERSFRRWCAQAGRPDRERSRLRVLCLFLMLRHSGAKLGEVLGMDEGEALDPQRAVVLLGREPHVREVPLPRAVCRELTGFLASPLGAGLRGSLFSLDPGYVRRMFYARAEDCGLPRELGAPNVLRRSRAVEMLRSGVPLGVVREVLGQSSADLVAVFQRWSEGDVQGIVRRLAVQDAPVRSSARNTFRGRVTWVRKDGVMAEVALETAAGLCVRSVITLESFETLGIAVGVSVVATVKAPYVDVLRGTQGGCNRIAVTVSGVRGNGVLSEVSAVGVDGTNLCALVCESELEGMPIAPGDRVIFAFKALSVVLHTL</sequence>
<reference evidence="6 7" key="1">
    <citation type="submission" date="2020-03" db="EMBL/GenBank/DDBJ databases">
        <title>Genomic Encyclopedia of Type Strains, Phase IV (KMG-IV): sequencing the most valuable type-strain genomes for metagenomic binning, comparative biology and taxonomic classification.</title>
        <authorList>
            <person name="Goeker M."/>
        </authorList>
    </citation>
    <scope>NUCLEOTIDE SEQUENCE [LARGE SCALE GENOMIC DNA]</scope>
    <source>
        <strain evidence="6 7">DSM 24233</strain>
    </source>
</reference>
<protein>
    <submittedName>
        <fullName evidence="6">Molybdate transport system regulatory protein</fullName>
    </submittedName>
</protein>
<dbReference type="GO" id="GO:0006310">
    <property type="term" value="P:DNA recombination"/>
    <property type="evidence" value="ECO:0007669"/>
    <property type="project" value="UniProtKB-KW"/>
</dbReference>
<proteinExistence type="predicted"/>
<keyword evidence="1 3" id="KW-0500">Molybdenum</keyword>
<dbReference type="InterPro" id="IPR005116">
    <property type="entry name" value="Transp-assoc_OB_typ1"/>
</dbReference>
<keyword evidence="7" id="KW-1185">Reference proteome</keyword>
<dbReference type="InterPro" id="IPR008995">
    <property type="entry name" value="Mo/tungstate-bd_C_term_dom"/>
</dbReference>
<comment type="caution">
    <text evidence="6">The sequence shown here is derived from an EMBL/GenBank/DDBJ whole genome shotgun (WGS) entry which is preliminary data.</text>
</comment>
<evidence type="ECO:0000256" key="2">
    <source>
        <dbReference type="ARBA" id="ARBA00023172"/>
    </source>
</evidence>
<dbReference type="SUPFAM" id="SSF56349">
    <property type="entry name" value="DNA breaking-rejoining enzymes"/>
    <property type="match status" value="1"/>
</dbReference>
<feature type="domain" description="Tyr recombinase" evidence="5">
    <location>
        <begin position="29"/>
        <end position="212"/>
    </location>
</feature>
<organism evidence="6 7">
    <name type="scientific">Desulfobaculum xiamenense</name>
    <dbReference type="NCBI Taxonomy" id="995050"/>
    <lineage>
        <taxon>Bacteria</taxon>
        <taxon>Pseudomonadati</taxon>
        <taxon>Thermodesulfobacteriota</taxon>
        <taxon>Desulfovibrionia</taxon>
        <taxon>Desulfovibrionales</taxon>
        <taxon>Desulfovibrionaceae</taxon>
        <taxon>Desulfobaculum</taxon>
    </lineage>
</organism>
<dbReference type="Pfam" id="PF03459">
    <property type="entry name" value="TOBE"/>
    <property type="match status" value="1"/>
</dbReference>
<dbReference type="Gene3D" id="2.40.50.100">
    <property type="match status" value="2"/>
</dbReference>
<keyword evidence="2" id="KW-0233">DNA recombination</keyword>
<dbReference type="Proteomes" id="UP000580856">
    <property type="component" value="Unassembled WGS sequence"/>
</dbReference>
<name>A0A846QJX2_9BACT</name>
<dbReference type="GO" id="GO:0015689">
    <property type="term" value="P:molybdate ion transport"/>
    <property type="evidence" value="ECO:0007669"/>
    <property type="project" value="InterPro"/>
</dbReference>
<evidence type="ECO:0000313" key="6">
    <source>
        <dbReference type="EMBL" id="NJB66473.1"/>
    </source>
</evidence>
<gene>
    <name evidence="6" type="ORF">GGQ74_000113</name>
</gene>